<evidence type="ECO:0000313" key="2">
    <source>
        <dbReference type="EMBL" id="MCU7376808.1"/>
    </source>
</evidence>
<dbReference type="EMBL" id="JAOSHN010000001">
    <property type="protein sequence ID" value="MCU7376808.1"/>
    <property type="molecule type" value="Genomic_DNA"/>
</dbReference>
<protein>
    <submittedName>
        <fullName evidence="2">Uncharacterized protein</fullName>
    </submittedName>
</protein>
<evidence type="ECO:0000313" key="4">
    <source>
        <dbReference type="Proteomes" id="UP001065549"/>
    </source>
</evidence>
<accession>A0A9J6QH08</accession>
<dbReference type="EMBL" id="JAOSHN010000005">
    <property type="protein sequence ID" value="MCU7379357.1"/>
    <property type="molecule type" value="Genomic_DNA"/>
</dbReference>
<dbReference type="Proteomes" id="UP001065549">
    <property type="component" value="Unassembled WGS sequence"/>
</dbReference>
<dbReference type="PROSITE" id="PS51257">
    <property type="entry name" value="PROKAR_LIPOPROTEIN"/>
    <property type="match status" value="1"/>
</dbReference>
<gene>
    <name evidence="2" type="ORF">OBO34_00380</name>
    <name evidence="3" type="ORF">OBO34_13475</name>
</gene>
<sequence length="299" mass="33208">MNKRRIKAALLLTLLLAAGTLCGCSLADETMQADSADDHACGVYVIRRSQQEALDKKRYNEQGDFIKNYAQMKNTGDGTLFNFEGVDGEYLLVQQADGAASVTKSEAMADSGLRVEGNEQTGAENLEEQKNVVCGTVHFVRGSESEFLCCFIRKDKKGYYLGEQATAGIDAVLGGSLGGEASWTVTENNSRITKTFAYEVNFEEEDPVLSVAAKEMDGRDQVVKTTEIQFKDDGYHLKLKPQTQYVIVEETAKDQKGKEIKKRSIYDWSKSEDGEELTHYSYVSHKSGILKPQELIFTK</sequence>
<name>A0A9J6QH08_9FIRM</name>
<evidence type="ECO:0000313" key="3">
    <source>
        <dbReference type="EMBL" id="MCU7379357.1"/>
    </source>
</evidence>
<feature type="chain" id="PRO_5040046045" evidence="1">
    <location>
        <begin position="28"/>
        <end position="299"/>
    </location>
</feature>
<proteinExistence type="predicted"/>
<feature type="signal peptide" evidence="1">
    <location>
        <begin position="1"/>
        <end position="27"/>
    </location>
</feature>
<dbReference type="AlphaFoldDB" id="A0A9J6QH08"/>
<keyword evidence="4" id="KW-1185">Reference proteome</keyword>
<evidence type="ECO:0000256" key="1">
    <source>
        <dbReference type="SAM" id="SignalP"/>
    </source>
</evidence>
<comment type="caution">
    <text evidence="2">The sequence shown here is derived from an EMBL/GenBank/DDBJ whole genome shotgun (WGS) entry which is preliminary data.</text>
</comment>
<keyword evidence="1" id="KW-0732">Signal</keyword>
<organism evidence="2 4">
    <name type="scientific">Hominibacterium faecale</name>
    <dbReference type="NCBI Taxonomy" id="2839743"/>
    <lineage>
        <taxon>Bacteria</taxon>
        <taxon>Bacillati</taxon>
        <taxon>Bacillota</taxon>
        <taxon>Clostridia</taxon>
        <taxon>Peptostreptococcales</taxon>
        <taxon>Anaerovoracaceae</taxon>
        <taxon>Hominibacterium</taxon>
    </lineage>
</organism>
<dbReference type="RefSeq" id="WP_148396088.1">
    <property type="nucleotide sequence ID" value="NZ_JAJAGH010000005.1"/>
</dbReference>
<reference evidence="2" key="1">
    <citation type="submission" date="2022-09" db="EMBL/GenBank/DDBJ databases">
        <title>Culturomic study of gut microbiota in children with autism spectrum disorder.</title>
        <authorList>
            <person name="Efimov B.A."/>
            <person name="Chaplin A.V."/>
            <person name="Sokolova S.R."/>
            <person name="Pikina A.P."/>
            <person name="Korzhanova M."/>
            <person name="Belova V."/>
            <person name="Korostin D."/>
        </authorList>
    </citation>
    <scope>NUCLEOTIDE SEQUENCE</scope>
    <source>
        <strain evidence="2">ASD5510</strain>
    </source>
</reference>